<sequence>MIRTLALAVFMLPAAVMAAPWQFDQPINVTPVHGAKVFHHVEAARALRFQGP</sequence>
<comment type="caution">
    <text evidence="2">The sequence shown here is derived from an EMBL/GenBank/DDBJ whole genome shotgun (WGS) entry which is preliminary data.</text>
</comment>
<reference evidence="2 3" key="1">
    <citation type="journal article" date="2019" name="Front. Microbiol.">
        <title>Genomes of Neutrophilic Sulfur-Oxidizing Chemolithoautotrophs Representing 9 Proteobacterial Species From 8 Genera.</title>
        <authorList>
            <person name="Watanabe T."/>
            <person name="Kojima H."/>
            <person name="Umezawa K."/>
            <person name="Hori C."/>
            <person name="Takasuka T.E."/>
            <person name="Kato Y."/>
            <person name="Fukui M."/>
        </authorList>
    </citation>
    <scope>NUCLEOTIDE SEQUENCE [LARGE SCALE GENOMIC DNA]</scope>
    <source>
        <strain evidence="2 3">TTN</strain>
    </source>
</reference>
<dbReference type="AlphaFoldDB" id="A0A401JAC8"/>
<organism evidence="2 3">
    <name type="scientific">Sulfuriferula multivorans</name>
    <dbReference type="NCBI Taxonomy" id="1559896"/>
    <lineage>
        <taxon>Bacteria</taxon>
        <taxon>Pseudomonadati</taxon>
        <taxon>Pseudomonadota</taxon>
        <taxon>Betaproteobacteria</taxon>
        <taxon>Nitrosomonadales</taxon>
        <taxon>Sulfuricellaceae</taxon>
        <taxon>Sulfuriferula</taxon>
    </lineage>
</organism>
<dbReference type="RefSeq" id="WP_189836235.1">
    <property type="nucleotide sequence ID" value="NZ_BGOW01000002.1"/>
</dbReference>
<feature type="signal peptide" evidence="1">
    <location>
        <begin position="1"/>
        <end position="18"/>
    </location>
</feature>
<dbReference type="EMBL" id="BGOW01000002">
    <property type="protein sequence ID" value="GBL44583.1"/>
    <property type="molecule type" value="Genomic_DNA"/>
</dbReference>
<evidence type="ECO:0000313" key="2">
    <source>
        <dbReference type="EMBL" id="GBL44583.1"/>
    </source>
</evidence>
<dbReference type="Proteomes" id="UP000286806">
    <property type="component" value="Unassembled WGS sequence"/>
</dbReference>
<protein>
    <submittedName>
        <fullName evidence="2">Uncharacterized protein</fullName>
    </submittedName>
</protein>
<proteinExistence type="predicted"/>
<evidence type="ECO:0000313" key="3">
    <source>
        <dbReference type="Proteomes" id="UP000286806"/>
    </source>
</evidence>
<keyword evidence="3" id="KW-1185">Reference proteome</keyword>
<evidence type="ECO:0000256" key="1">
    <source>
        <dbReference type="SAM" id="SignalP"/>
    </source>
</evidence>
<name>A0A401JAC8_9PROT</name>
<feature type="chain" id="PRO_5019403084" evidence="1">
    <location>
        <begin position="19"/>
        <end position="52"/>
    </location>
</feature>
<accession>A0A401JAC8</accession>
<keyword evidence="1" id="KW-0732">Signal</keyword>
<gene>
    <name evidence="2" type="ORF">SFMTTN_0383</name>
</gene>